<dbReference type="GO" id="GO:0005783">
    <property type="term" value="C:endoplasmic reticulum"/>
    <property type="evidence" value="ECO:0000318"/>
    <property type="project" value="GO_Central"/>
</dbReference>
<dbReference type="AlphaFoldDB" id="A0CDE4"/>
<dbReference type="GeneID" id="5021993"/>
<gene>
    <name evidence="9" type="ORF">GSPATT00007022001</name>
</gene>
<dbReference type="EMBL" id="CT868063">
    <property type="protein sequence ID" value="CAK68811.1"/>
    <property type="molecule type" value="Genomic_DNA"/>
</dbReference>
<protein>
    <recommendedName>
        <fullName evidence="7">Palmitoyltransferase</fullName>
        <ecNumber evidence="7">2.3.1.225</ecNumber>
    </recommendedName>
</protein>
<dbReference type="eggNOG" id="KOG1311">
    <property type="taxonomic scope" value="Eukaryota"/>
</dbReference>
<comment type="subcellular location">
    <subcellularLocation>
        <location evidence="1">Membrane</location>
        <topology evidence="1">Multi-pass membrane protein</topology>
    </subcellularLocation>
</comment>
<feature type="transmembrane region" description="Helical" evidence="7">
    <location>
        <begin position="183"/>
        <end position="202"/>
    </location>
</feature>
<evidence type="ECO:0000313" key="9">
    <source>
        <dbReference type="EMBL" id="CAK68811.1"/>
    </source>
</evidence>
<accession>A0CDE4</accession>
<evidence type="ECO:0000256" key="5">
    <source>
        <dbReference type="ARBA" id="ARBA00023136"/>
    </source>
</evidence>
<sequence length="301" mass="35701">MGRGKNFFKVKKYLGRILLVLTQVIFVWALYTTSFYENSSLSILHYLRASAFCFCLLLQACQIRASISDPGEVRQKSIPLKLLLFHEMYDRKCRQCNSWKPPRAHHCKRCKKCIFKMDHHCVWINNCIGALNQKYFVLFLFYLLLFILTVLGIHTIGICDYFMRSKRKILSIIMTMTITKFQIYSILVIIFCFTIIISQMLLNQITAIRDNQTAVESIQDKFGRQQFFVNNFKQVFGDQEWYHWLLPTKPKLKLNYAEIVYAQELDNFDTEFVEDILYDETNPANIHFAEFMLDNYSKQKQ</sequence>
<proteinExistence type="inferred from homology"/>
<keyword evidence="6 7" id="KW-0012">Acyltransferase</keyword>
<evidence type="ECO:0000313" key="10">
    <source>
        <dbReference type="Proteomes" id="UP000000600"/>
    </source>
</evidence>
<organism evidence="9 10">
    <name type="scientific">Paramecium tetraurelia</name>
    <dbReference type="NCBI Taxonomy" id="5888"/>
    <lineage>
        <taxon>Eukaryota</taxon>
        <taxon>Sar</taxon>
        <taxon>Alveolata</taxon>
        <taxon>Ciliophora</taxon>
        <taxon>Intramacronucleata</taxon>
        <taxon>Oligohymenophorea</taxon>
        <taxon>Peniculida</taxon>
        <taxon>Parameciidae</taxon>
        <taxon>Paramecium</taxon>
    </lineage>
</organism>
<evidence type="ECO:0000256" key="6">
    <source>
        <dbReference type="ARBA" id="ARBA00023315"/>
    </source>
</evidence>
<dbReference type="PROSITE" id="PS50216">
    <property type="entry name" value="DHHC"/>
    <property type="match status" value="1"/>
</dbReference>
<feature type="domain" description="Palmitoyltransferase DHHC" evidence="8">
    <location>
        <begin position="88"/>
        <end position="220"/>
    </location>
</feature>
<dbReference type="GO" id="GO:0016020">
    <property type="term" value="C:membrane"/>
    <property type="evidence" value="ECO:0007669"/>
    <property type="project" value="UniProtKB-SubCell"/>
</dbReference>
<dbReference type="InParanoid" id="A0CDE4"/>
<feature type="transmembrane region" description="Helical" evidence="7">
    <location>
        <begin position="139"/>
        <end position="162"/>
    </location>
</feature>
<comment type="catalytic activity">
    <reaction evidence="7">
        <text>L-cysteinyl-[protein] + hexadecanoyl-CoA = S-hexadecanoyl-L-cysteinyl-[protein] + CoA</text>
        <dbReference type="Rhea" id="RHEA:36683"/>
        <dbReference type="Rhea" id="RHEA-COMP:10131"/>
        <dbReference type="Rhea" id="RHEA-COMP:11032"/>
        <dbReference type="ChEBI" id="CHEBI:29950"/>
        <dbReference type="ChEBI" id="CHEBI:57287"/>
        <dbReference type="ChEBI" id="CHEBI:57379"/>
        <dbReference type="ChEBI" id="CHEBI:74151"/>
        <dbReference type="EC" id="2.3.1.225"/>
    </reaction>
</comment>
<name>A0CDE4_PARTE</name>
<dbReference type="GO" id="GO:0019706">
    <property type="term" value="F:protein-cysteine S-palmitoyltransferase activity"/>
    <property type="evidence" value="ECO:0000318"/>
    <property type="project" value="GO_Central"/>
</dbReference>
<keyword evidence="3 7" id="KW-0812">Transmembrane</keyword>
<keyword evidence="2 7" id="KW-0808">Transferase</keyword>
<dbReference type="GO" id="GO:0005794">
    <property type="term" value="C:Golgi apparatus"/>
    <property type="evidence" value="ECO:0000318"/>
    <property type="project" value="GO_Central"/>
</dbReference>
<keyword evidence="4 7" id="KW-1133">Transmembrane helix</keyword>
<keyword evidence="10" id="KW-1185">Reference proteome</keyword>
<dbReference type="OMA" id="CQIRASI"/>
<evidence type="ECO:0000256" key="7">
    <source>
        <dbReference type="RuleBase" id="RU079119"/>
    </source>
</evidence>
<dbReference type="Pfam" id="PF01529">
    <property type="entry name" value="DHHC"/>
    <property type="match status" value="1"/>
</dbReference>
<dbReference type="OrthoDB" id="331948at2759"/>
<evidence type="ECO:0000256" key="2">
    <source>
        <dbReference type="ARBA" id="ARBA00022679"/>
    </source>
</evidence>
<dbReference type="RefSeq" id="XP_001436208.1">
    <property type="nucleotide sequence ID" value="XM_001436171.1"/>
</dbReference>
<feature type="transmembrane region" description="Helical" evidence="7">
    <location>
        <begin position="13"/>
        <end position="31"/>
    </location>
</feature>
<dbReference type="HOGENOM" id="CLU_1002743_0_0_1"/>
<reference evidence="9 10" key="1">
    <citation type="journal article" date="2006" name="Nature">
        <title>Global trends of whole-genome duplications revealed by the ciliate Paramecium tetraurelia.</title>
        <authorList>
            <consortium name="Genoscope"/>
            <person name="Aury J.-M."/>
            <person name="Jaillon O."/>
            <person name="Duret L."/>
            <person name="Noel B."/>
            <person name="Jubin C."/>
            <person name="Porcel B.M."/>
            <person name="Segurens B."/>
            <person name="Daubin V."/>
            <person name="Anthouard V."/>
            <person name="Aiach N."/>
            <person name="Arnaiz O."/>
            <person name="Billaut A."/>
            <person name="Beisson J."/>
            <person name="Blanc I."/>
            <person name="Bouhouche K."/>
            <person name="Camara F."/>
            <person name="Duharcourt S."/>
            <person name="Guigo R."/>
            <person name="Gogendeau D."/>
            <person name="Katinka M."/>
            <person name="Keller A.-M."/>
            <person name="Kissmehl R."/>
            <person name="Klotz C."/>
            <person name="Koll F."/>
            <person name="Le Moue A."/>
            <person name="Lepere C."/>
            <person name="Malinsky S."/>
            <person name="Nowacki M."/>
            <person name="Nowak J.K."/>
            <person name="Plattner H."/>
            <person name="Poulain J."/>
            <person name="Ruiz F."/>
            <person name="Serrano V."/>
            <person name="Zagulski M."/>
            <person name="Dessen P."/>
            <person name="Betermier M."/>
            <person name="Weissenbach J."/>
            <person name="Scarpelli C."/>
            <person name="Schachter V."/>
            <person name="Sperling L."/>
            <person name="Meyer E."/>
            <person name="Cohen J."/>
            <person name="Wincker P."/>
        </authorList>
    </citation>
    <scope>NUCLEOTIDE SEQUENCE [LARGE SCALE GENOMIC DNA]</scope>
    <source>
        <strain evidence="9 10">Stock d4-2</strain>
    </source>
</reference>
<keyword evidence="5 7" id="KW-0472">Membrane</keyword>
<dbReference type="Proteomes" id="UP000000600">
    <property type="component" value="Unassembled WGS sequence"/>
</dbReference>
<comment type="similarity">
    <text evidence="7">Belongs to the DHHC palmitoyltransferase family.</text>
</comment>
<comment type="domain">
    <text evidence="7">The DHHC domain is required for palmitoyltransferase activity.</text>
</comment>
<dbReference type="STRING" id="5888.A0CDE4"/>
<dbReference type="EC" id="2.3.1.225" evidence="7"/>
<dbReference type="KEGG" id="ptm:GSPATT00007022001"/>
<dbReference type="InterPro" id="IPR039859">
    <property type="entry name" value="PFA4/ZDH16/20/ERF2-like"/>
</dbReference>
<evidence type="ECO:0000259" key="8">
    <source>
        <dbReference type="Pfam" id="PF01529"/>
    </source>
</evidence>
<evidence type="ECO:0000256" key="3">
    <source>
        <dbReference type="ARBA" id="ARBA00022692"/>
    </source>
</evidence>
<dbReference type="GO" id="GO:0006612">
    <property type="term" value="P:protein targeting to membrane"/>
    <property type="evidence" value="ECO:0000318"/>
    <property type="project" value="GO_Central"/>
</dbReference>
<evidence type="ECO:0000256" key="4">
    <source>
        <dbReference type="ARBA" id="ARBA00022989"/>
    </source>
</evidence>
<evidence type="ECO:0000256" key="1">
    <source>
        <dbReference type="ARBA" id="ARBA00004141"/>
    </source>
</evidence>
<dbReference type="InterPro" id="IPR001594">
    <property type="entry name" value="Palmitoyltrfase_DHHC"/>
</dbReference>
<dbReference type="PANTHER" id="PTHR12246">
    <property type="entry name" value="PALMITOYLTRANSFERASE ZDHHC16"/>
    <property type="match status" value="1"/>
</dbReference>